<dbReference type="Proteomes" id="UP001055247">
    <property type="component" value="Unassembled WGS sequence"/>
</dbReference>
<dbReference type="EMBL" id="BPQO01000029">
    <property type="protein sequence ID" value="GJD91619.1"/>
    <property type="molecule type" value="Genomic_DNA"/>
</dbReference>
<evidence type="ECO:0008006" key="3">
    <source>
        <dbReference type="Google" id="ProtNLM"/>
    </source>
</evidence>
<sequence>MAAHGYGSLPLFATGLVHRIASRDESETGRVVLVDPDGATVVLTCAEFEARFQPLAADGGRALPRNACLVRTETPPDDAIRMSEAYVPLIGVDAPLVAQATALLDRPEEASHAAHLLEETKKTLRGSVVTVSGYVEAAASSAIMTCAVAPAAKRAEAVAAACARAAADWAPSTFADRFCRDTGIPRSMWKPVRSYEASAAANIASMMDRFAGADLGSCLDRAAVMVLSREYADVVGAAEIWLAGSDLVATSTEEPALASPETPQWALDWRRAWFGDGGWSCAHRRFGPFDILVFEMSDMFQVVSWPTEAGAALPARGADDVAPYLAGPFYTLDVDATSSDPLAAAHLIAEEGFGTPVSIPWDRFLREFRPFPARVERWIAAKPVRWLEAEEANSTAGLVRADRWGRPTVPCALPLAAQMFTLRNLGIDENHIPHILAEGDARLLDPDTPEGQLVDALLSGTVANADEEDFSDEEALEELLDRNQDRLREEISTRCRGQAPRVVAKSIGIPPHAWRSRRGMPEREMVAMLLAARDLFGPWETKIVDDPGALVVDAEHAGPLKDWLVAGEMVGTRPTPQGDLVGVRREGCDFLWTEAGGDLTVFGWRSPPQAGAPTNVVLN</sequence>
<reference evidence="1" key="2">
    <citation type="submission" date="2021-08" db="EMBL/GenBank/DDBJ databases">
        <authorList>
            <person name="Tani A."/>
            <person name="Ola A."/>
            <person name="Ogura Y."/>
            <person name="Katsura K."/>
            <person name="Hayashi T."/>
        </authorList>
    </citation>
    <scope>NUCLEOTIDE SEQUENCE</scope>
    <source>
        <strain evidence="1">DSM 16372</strain>
    </source>
</reference>
<dbReference type="RefSeq" id="WP_238231631.1">
    <property type="nucleotide sequence ID" value="NZ_BPQO01000029.1"/>
</dbReference>
<evidence type="ECO:0000313" key="2">
    <source>
        <dbReference type="Proteomes" id="UP001055247"/>
    </source>
</evidence>
<comment type="caution">
    <text evidence="1">The sequence shown here is derived from an EMBL/GenBank/DDBJ whole genome shotgun (WGS) entry which is preliminary data.</text>
</comment>
<protein>
    <recommendedName>
        <fullName evidence="3">DUF2169 domain-containing protein</fullName>
    </recommendedName>
</protein>
<evidence type="ECO:0000313" key="1">
    <source>
        <dbReference type="EMBL" id="GJD91619.1"/>
    </source>
</evidence>
<organism evidence="1 2">
    <name type="scientific">Methylobacterium hispanicum</name>
    <dbReference type="NCBI Taxonomy" id="270350"/>
    <lineage>
        <taxon>Bacteria</taxon>
        <taxon>Pseudomonadati</taxon>
        <taxon>Pseudomonadota</taxon>
        <taxon>Alphaproteobacteria</taxon>
        <taxon>Hyphomicrobiales</taxon>
        <taxon>Methylobacteriaceae</taxon>
        <taxon>Methylobacterium</taxon>
    </lineage>
</organism>
<name>A0AAV4ZUS8_9HYPH</name>
<keyword evidence="2" id="KW-1185">Reference proteome</keyword>
<accession>A0AAV4ZUS8</accession>
<gene>
    <name evidence="1" type="ORF">BHAOGJBA_5167</name>
</gene>
<reference evidence="1" key="1">
    <citation type="journal article" date="2016" name="Front. Microbiol.">
        <title>Genome Sequence of the Piezophilic, Mesophilic Sulfate-Reducing Bacterium Desulfovibrio indicus J2T.</title>
        <authorList>
            <person name="Cao J."/>
            <person name="Maignien L."/>
            <person name="Shao Z."/>
            <person name="Alain K."/>
            <person name="Jebbar M."/>
        </authorList>
    </citation>
    <scope>NUCLEOTIDE SEQUENCE</scope>
    <source>
        <strain evidence="1">DSM 16372</strain>
    </source>
</reference>
<dbReference type="AlphaFoldDB" id="A0AAV4ZUS8"/>
<proteinExistence type="predicted"/>